<dbReference type="eggNOG" id="COG2205">
    <property type="taxonomic scope" value="Bacteria"/>
</dbReference>
<dbReference type="SUPFAM" id="SSF55874">
    <property type="entry name" value="ATPase domain of HSP90 chaperone/DNA topoisomerase II/histidine kinase"/>
    <property type="match status" value="1"/>
</dbReference>
<dbReference type="RefSeq" id="WP_052522134.1">
    <property type="nucleotide sequence ID" value="NZ_BAMD01000012.1"/>
</dbReference>
<feature type="modified residue" description="4-aspartylphosphate" evidence="12">
    <location>
        <position position="316"/>
    </location>
</feature>
<dbReference type="InterPro" id="IPR005467">
    <property type="entry name" value="His_kinase_dom"/>
</dbReference>
<dbReference type="Pfam" id="PF00072">
    <property type="entry name" value="Response_reg"/>
    <property type="match status" value="1"/>
</dbReference>
<organism evidence="15 16">
    <name type="scientific">Saccharicrinis fermentans DSM 9555 = JCM 21142</name>
    <dbReference type="NCBI Taxonomy" id="869213"/>
    <lineage>
        <taxon>Bacteria</taxon>
        <taxon>Pseudomonadati</taxon>
        <taxon>Bacteroidota</taxon>
        <taxon>Bacteroidia</taxon>
        <taxon>Marinilabiliales</taxon>
        <taxon>Marinilabiliaceae</taxon>
        <taxon>Saccharicrinis</taxon>
    </lineage>
</organism>
<dbReference type="Gene3D" id="3.30.565.10">
    <property type="entry name" value="Histidine kinase-like ATPase, C-terminal domain"/>
    <property type="match status" value="1"/>
</dbReference>
<dbReference type="SMART" id="SM00387">
    <property type="entry name" value="HATPase_c"/>
    <property type="match status" value="1"/>
</dbReference>
<dbReference type="GO" id="GO:0005524">
    <property type="term" value="F:ATP binding"/>
    <property type="evidence" value="ECO:0007669"/>
    <property type="project" value="UniProtKB-KW"/>
</dbReference>
<dbReference type="Pfam" id="PF00512">
    <property type="entry name" value="HisKA"/>
    <property type="match status" value="1"/>
</dbReference>
<comment type="catalytic activity">
    <reaction evidence="1">
        <text>ATP + protein L-histidine = ADP + protein N-phospho-L-histidine.</text>
        <dbReference type="EC" id="2.7.13.3"/>
    </reaction>
</comment>
<keyword evidence="9" id="KW-0902">Two-component regulatory system</keyword>
<dbReference type="CDD" id="cd00082">
    <property type="entry name" value="HisKA"/>
    <property type="match status" value="1"/>
</dbReference>
<dbReference type="FunFam" id="1.10.287.130:FF:000038">
    <property type="entry name" value="Sensory transduction histidine kinase"/>
    <property type="match status" value="1"/>
</dbReference>
<dbReference type="InterPro" id="IPR001789">
    <property type="entry name" value="Sig_transdc_resp-reg_receiver"/>
</dbReference>
<dbReference type="GO" id="GO:0009927">
    <property type="term" value="F:histidine phosphotransfer kinase activity"/>
    <property type="evidence" value="ECO:0007669"/>
    <property type="project" value="TreeGrafter"/>
</dbReference>
<evidence type="ECO:0000256" key="4">
    <source>
        <dbReference type="ARBA" id="ARBA00022553"/>
    </source>
</evidence>
<evidence type="ECO:0000259" key="13">
    <source>
        <dbReference type="PROSITE" id="PS50109"/>
    </source>
</evidence>
<protein>
    <recommendedName>
        <fullName evidence="3">histidine kinase</fullName>
        <ecNumber evidence="3">2.7.13.3</ecNumber>
    </recommendedName>
</protein>
<name>W7Y576_9BACT</name>
<dbReference type="SUPFAM" id="SSF52172">
    <property type="entry name" value="CheY-like"/>
    <property type="match status" value="1"/>
</dbReference>
<keyword evidence="6" id="KW-0547">Nucleotide-binding</keyword>
<dbReference type="GO" id="GO:0000155">
    <property type="term" value="F:phosphorelay sensor kinase activity"/>
    <property type="evidence" value="ECO:0007669"/>
    <property type="project" value="InterPro"/>
</dbReference>
<comment type="subcellular location">
    <subcellularLocation>
        <location evidence="2">Membrane</location>
    </subcellularLocation>
</comment>
<evidence type="ECO:0000256" key="12">
    <source>
        <dbReference type="PROSITE-ProRule" id="PRU00169"/>
    </source>
</evidence>
<proteinExistence type="predicted"/>
<dbReference type="EMBL" id="BAMD01000012">
    <property type="protein sequence ID" value="GAF02703.1"/>
    <property type="molecule type" value="Genomic_DNA"/>
</dbReference>
<evidence type="ECO:0000313" key="16">
    <source>
        <dbReference type="Proteomes" id="UP000019402"/>
    </source>
</evidence>
<dbReference type="CDD" id="cd16922">
    <property type="entry name" value="HATPase_EvgS-ArcB-TorS-like"/>
    <property type="match status" value="1"/>
</dbReference>
<evidence type="ECO:0000256" key="6">
    <source>
        <dbReference type="ARBA" id="ARBA00022741"/>
    </source>
</evidence>
<reference evidence="15 16" key="1">
    <citation type="journal article" date="2014" name="Genome Announc.">
        <title>Draft Genome Sequence of Cytophaga fermentans JCM 21142T, a Facultative Anaerobe Isolated from Marine Mud.</title>
        <authorList>
            <person name="Starns D."/>
            <person name="Oshima K."/>
            <person name="Suda W."/>
            <person name="Iino T."/>
            <person name="Yuki M."/>
            <person name="Inoue J."/>
            <person name="Kitamura K."/>
            <person name="Iida T."/>
            <person name="Darby A."/>
            <person name="Hattori M."/>
            <person name="Ohkuma M."/>
        </authorList>
    </citation>
    <scope>NUCLEOTIDE SEQUENCE [LARGE SCALE GENOMIC DNA]</scope>
    <source>
        <strain evidence="15 16">JCM 21142</strain>
    </source>
</reference>
<dbReference type="PANTHER" id="PTHR43047:SF72">
    <property type="entry name" value="OSMOSENSING HISTIDINE PROTEIN KINASE SLN1"/>
    <property type="match status" value="1"/>
</dbReference>
<sequence>MISAKEQADMANRAKSEFMANMSHEIRTPMNAVIGFSELLVRSIDNDKQRSQVESIRNSGKTLLKIINDILDLSKIEAGKFEIQPSPVNLPSLLSEIENMFIQKAEEKALFFAVEYESMIPHMLMLDEVRVRQILFNLIGNALKFTEKGKIIVTLDARWNYDQTNKIDLCLRVEDTGIGISKDQLEAVFDPFTQQKGQSSKYGGTGLGLSITQKLIVKMGGHIEVTSEPGEGSCFTVLIPNVIVSHEAFDDVEESYDDLDIDFEKANVLLVDDNAENRNLVKALLEYSQLSIYEAEDGKQALSVAREILPDIILMDLRMPVMDGYEAAELLKDDLNTQNIPVIAISASSDKILYGSRSKKIFSEYLLKPLDVSDLFEKLKKYLPYKSSSQEEEDTAQSALLYSETQASKLPELVEMLEAKFIPMHSIAIKHQIIDKIADFGKELKNVAGEYENQYLVSYAADICRFSDNFEIDKLIPLMERFVFMVEQLKEHSLNKG</sequence>
<dbReference type="FunFam" id="3.30.565.10:FF:000010">
    <property type="entry name" value="Sensor histidine kinase RcsC"/>
    <property type="match status" value="1"/>
</dbReference>
<dbReference type="Gene3D" id="3.40.50.2300">
    <property type="match status" value="1"/>
</dbReference>
<dbReference type="PRINTS" id="PR00344">
    <property type="entry name" value="BCTRLSENSOR"/>
</dbReference>
<keyword evidence="16" id="KW-1185">Reference proteome</keyword>
<evidence type="ECO:0000256" key="7">
    <source>
        <dbReference type="ARBA" id="ARBA00022777"/>
    </source>
</evidence>
<dbReference type="GO" id="GO:0005886">
    <property type="term" value="C:plasma membrane"/>
    <property type="evidence" value="ECO:0007669"/>
    <property type="project" value="TreeGrafter"/>
</dbReference>
<dbReference type="SMART" id="SM00388">
    <property type="entry name" value="HisKA"/>
    <property type="match status" value="1"/>
</dbReference>
<feature type="domain" description="Response regulatory" evidence="14">
    <location>
        <begin position="267"/>
        <end position="383"/>
    </location>
</feature>
<evidence type="ECO:0000259" key="14">
    <source>
        <dbReference type="PROSITE" id="PS50110"/>
    </source>
</evidence>
<feature type="domain" description="Histidine kinase" evidence="13">
    <location>
        <begin position="21"/>
        <end position="243"/>
    </location>
</feature>
<dbReference type="PROSITE" id="PS50110">
    <property type="entry name" value="RESPONSE_REGULATORY"/>
    <property type="match status" value="1"/>
</dbReference>
<dbReference type="InterPro" id="IPR003594">
    <property type="entry name" value="HATPase_dom"/>
</dbReference>
<dbReference type="AlphaFoldDB" id="W7Y576"/>
<keyword evidence="5" id="KW-0808">Transferase</keyword>
<dbReference type="InterPro" id="IPR036890">
    <property type="entry name" value="HATPase_C_sf"/>
</dbReference>
<evidence type="ECO:0000256" key="10">
    <source>
        <dbReference type="ARBA" id="ARBA00023136"/>
    </source>
</evidence>
<accession>W7Y576</accession>
<dbReference type="Gene3D" id="1.10.287.130">
    <property type="match status" value="1"/>
</dbReference>
<dbReference type="PANTHER" id="PTHR43047">
    <property type="entry name" value="TWO-COMPONENT HISTIDINE PROTEIN KINASE"/>
    <property type="match status" value="1"/>
</dbReference>
<dbReference type="InterPro" id="IPR011006">
    <property type="entry name" value="CheY-like_superfamily"/>
</dbReference>
<evidence type="ECO:0000256" key="2">
    <source>
        <dbReference type="ARBA" id="ARBA00004370"/>
    </source>
</evidence>
<evidence type="ECO:0000256" key="11">
    <source>
        <dbReference type="ARBA" id="ARBA00023306"/>
    </source>
</evidence>
<dbReference type="Pfam" id="PF02518">
    <property type="entry name" value="HATPase_c"/>
    <property type="match status" value="1"/>
</dbReference>
<keyword evidence="11" id="KW-0131">Cell cycle</keyword>
<dbReference type="InterPro" id="IPR003661">
    <property type="entry name" value="HisK_dim/P_dom"/>
</dbReference>
<dbReference type="PROSITE" id="PS50109">
    <property type="entry name" value="HIS_KIN"/>
    <property type="match status" value="1"/>
</dbReference>
<keyword evidence="4 12" id="KW-0597">Phosphoprotein</keyword>
<keyword evidence="10" id="KW-0472">Membrane</keyword>
<evidence type="ECO:0000256" key="8">
    <source>
        <dbReference type="ARBA" id="ARBA00022840"/>
    </source>
</evidence>
<keyword evidence="8" id="KW-0067">ATP-binding</keyword>
<keyword evidence="7 15" id="KW-0418">Kinase</keyword>
<dbReference type="EC" id="2.7.13.3" evidence="3"/>
<dbReference type="InterPro" id="IPR036097">
    <property type="entry name" value="HisK_dim/P_sf"/>
</dbReference>
<dbReference type="InterPro" id="IPR004358">
    <property type="entry name" value="Sig_transdc_His_kin-like_C"/>
</dbReference>
<evidence type="ECO:0000256" key="9">
    <source>
        <dbReference type="ARBA" id="ARBA00023012"/>
    </source>
</evidence>
<dbReference type="SUPFAM" id="SSF47384">
    <property type="entry name" value="Homodimeric domain of signal transducing histidine kinase"/>
    <property type="match status" value="1"/>
</dbReference>
<dbReference type="OrthoDB" id="1046984at2"/>
<dbReference type="Proteomes" id="UP000019402">
    <property type="component" value="Unassembled WGS sequence"/>
</dbReference>
<gene>
    <name evidence="15" type="ORF">JCM21142_31344</name>
</gene>
<dbReference type="SMART" id="SM00448">
    <property type="entry name" value="REC"/>
    <property type="match status" value="1"/>
</dbReference>
<evidence type="ECO:0000313" key="15">
    <source>
        <dbReference type="EMBL" id="GAF02703.1"/>
    </source>
</evidence>
<evidence type="ECO:0000256" key="3">
    <source>
        <dbReference type="ARBA" id="ARBA00012438"/>
    </source>
</evidence>
<evidence type="ECO:0000256" key="5">
    <source>
        <dbReference type="ARBA" id="ARBA00022679"/>
    </source>
</evidence>
<comment type="caution">
    <text evidence="15">The sequence shown here is derived from an EMBL/GenBank/DDBJ whole genome shotgun (WGS) entry which is preliminary data.</text>
</comment>
<evidence type="ECO:0000256" key="1">
    <source>
        <dbReference type="ARBA" id="ARBA00000085"/>
    </source>
</evidence>